<feature type="chain" id="PRO_5025539466" evidence="1">
    <location>
        <begin position="22"/>
        <end position="137"/>
    </location>
</feature>
<proteinExistence type="predicted"/>
<evidence type="ECO:0000313" key="3">
    <source>
        <dbReference type="Proteomes" id="UP000467840"/>
    </source>
</evidence>
<feature type="signal peptide" evidence="1">
    <location>
        <begin position="1"/>
        <end position="21"/>
    </location>
</feature>
<protein>
    <submittedName>
        <fullName evidence="2">Uncharacterized protein</fullName>
    </submittedName>
</protein>
<reference evidence="2 3" key="1">
    <citation type="journal article" date="2020" name="Mol. Plant">
        <title>The Chromosome-Based Rubber Tree Genome Provides New Insights into Spurge Genome Evolution and Rubber Biosynthesis.</title>
        <authorList>
            <person name="Liu J."/>
            <person name="Shi C."/>
            <person name="Shi C.C."/>
            <person name="Li W."/>
            <person name="Zhang Q.J."/>
            <person name="Zhang Y."/>
            <person name="Li K."/>
            <person name="Lu H.F."/>
            <person name="Shi C."/>
            <person name="Zhu S.T."/>
            <person name="Xiao Z.Y."/>
            <person name="Nan H."/>
            <person name="Yue Y."/>
            <person name="Zhu X.G."/>
            <person name="Wu Y."/>
            <person name="Hong X.N."/>
            <person name="Fan G.Y."/>
            <person name="Tong Y."/>
            <person name="Zhang D."/>
            <person name="Mao C.L."/>
            <person name="Liu Y.L."/>
            <person name="Hao S.J."/>
            <person name="Liu W.Q."/>
            <person name="Lv M.Q."/>
            <person name="Zhang H.B."/>
            <person name="Liu Y."/>
            <person name="Hu-Tang G.R."/>
            <person name="Wang J.P."/>
            <person name="Wang J.H."/>
            <person name="Sun Y.H."/>
            <person name="Ni S.B."/>
            <person name="Chen W.B."/>
            <person name="Zhang X.C."/>
            <person name="Jiao Y.N."/>
            <person name="Eichler E.E."/>
            <person name="Li G.H."/>
            <person name="Liu X."/>
            <person name="Gao L.Z."/>
        </authorList>
    </citation>
    <scope>NUCLEOTIDE SEQUENCE [LARGE SCALE GENOMIC DNA]</scope>
    <source>
        <strain evidence="3">cv. GT1</strain>
        <tissue evidence="2">Leaf</tissue>
    </source>
</reference>
<dbReference type="AlphaFoldDB" id="A0A6A6KG72"/>
<comment type="caution">
    <text evidence="2">The sequence shown here is derived from an EMBL/GenBank/DDBJ whole genome shotgun (WGS) entry which is preliminary data.</text>
</comment>
<accession>A0A6A6KG72</accession>
<dbReference type="EMBL" id="JAAGAX010000017">
    <property type="protein sequence ID" value="KAF2286519.1"/>
    <property type="molecule type" value="Genomic_DNA"/>
</dbReference>
<gene>
    <name evidence="2" type="ORF">GH714_017493</name>
</gene>
<evidence type="ECO:0000313" key="2">
    <source>
        <dbReference type="EMBL" id="KAF2286519.1"/>
    </source>
</evidence>
<keyword evidence="1" id="KW-0732">Signal</keyword>
<evidence type="ECO:0000256" key="1">
    <source>
        <dbReference type="SAM" id="SignalP"/>
    </source>
</evidence>
<keyword evidence="3" id="KW-1185">Reference proteome</keyword>
<name>A0A6A6KG72_HEVBR</name>
<sequence length="137" mass="16051">MISRILFFFESSTLLWQFVQSARIRTLIHGRRSYIFDGDGGGSAGSDRSFLKLYRRDSTFLEPLIIGLVSSEHDMGDVFFGSDDAKDMKEIKYKEDILEGYRRKRAIKDLRRKKKGWPCLKKCFEFFKLLTMNELTS</sequence>
<dbReference type="Proteomes" id="UP000467840">
    <property type="component" value="Chromosome 3"/>
</dbReference>
<organism evidence="2 3">
    <name type="scientific">Hevea brasiliensis</name>
    <name type="common">Para rubber tree</name>
    <name type="synonym">Siphonia brasiliensis</name>
    <dbReference type="NCBI Taxonomy" id="3981"/>
    <lineage>
        <taxon>Eukaryota</taxon>
        <taxon>Viridiplantae</taxon>
        <taxon>Streptophyta</taxon>
        <taxon>Embryophyta</taxon>
        <taxon>Tracheophyta</taxon>
        <taxon>Spermatophyta</taxon>
        <taxon>Magnoliopsida</taxon>
        <taxon>eudicotyledons</taxon>
        <taxon>Gunneridae</taxon>
        <taxon>Pentapetalae</taxon>
        <taxon>rosids</taxon>
        <taxon>fabids</taxon>
        <taxon>Malpighiales</taxon>
        <taxon>Euphorbiaceae</taxon>
        <taxon>Crotonoideae</taxon>
        <taxon>Micrandreae</taxon>
        <taxon>Hevea</taxon>
    </lineage>
</organism>